<proteinExistence type="predicted"/>
<organism evidence="4 5">
    <name type="scientific">Aromia moschata</name>
    <dbReference type="NCBI Taxonomy" id="1265417"/>
    <lineage>
        <taxon>Eukaryota</taxon>
        <taxon>Metazoa</taxon>
        <taxon>Ecdysozoa</taxon>
        <taxon>Arthropoda</taxon>
        <taxon>Hexapoda</taxon>
        <taxon>Insecta</taxon>
        <taxon>Pterygota</taxon>
        <taxon>Neoptera</taxon>
        <taxon>Endopterygota</taxon>
        <taxon>Coleoptera</taxon>
        <taxon>Polyphaga</taxon>
        <taxon>Cucujiformia</taxon>
        <taxon>Chrysomeloidea</taxon>
        <taxon>Cerambycidae</taxon>
        <taxon>Cerambycinae</taxon>
        <taxon>Callichromatini</taxon>
        <taxon>Aromia</taxon>
    </lineage>
</organism>
<sequence length="417" mass="46274">MGGSTVSRYEIRYATSVLDIMDKFETSAVVWENGQPFPLAPGSETTFTLDMSQNKDLLDKPLYFAIKAYPKVTNEFSGTISNWVRVLVLSPPLPSTVPPTYSSNEQSFWPSNTNAAGADSIGPSVAKSMPVGLELILPVVIGIILLVVLLILYCYFCVIKRKARENQKNSSKANAIKKDNLSSAITIVPSSPQNTSQGLSQSYVGADVPDPHQVGVPVSNYGYEDDTKKRYSLVNQQEQQLIEELKQQQMHQQQRDAYAGVSVISNTINRNQPILSPYNSWSASQLLHEHERRHSPMDGSVLEQEQMIHQEMLMNGDHMSVNGQSMDHVSMNGHQMQDTYPQGHLPPPVPPLPAFNGNGYPVNYSIYGVHQAPMQQAHPIYQSMQRNEPLAPFNPSLQGSMSSVNSGEKKRRNVTMV</sequence>
<comment type="caution">
    <text evidence="4">The sequence shown here is derived from an EMBL/GenBank/DDBJ whole genome shotgun (WGS) entry which is preliminary data.</text>
</comment>
<dbReference type="Proteomes" id="UP001162162">
    <property type="component" value="Unassembled WGS sequence"/>
</dbReference>
<feature type="compositionally biased region" description="Polar residues" evidence="2">
    <location>
        <begin position="395"/>
        <end position="406"/>
    </location>
</feature>
<evidence type="ECO:0000256" key="2">
    <source>
        <dbReference type="SAM" id="MobiDB-lite"/>
    </source>
</evidence>
<feature type="coiled-coil region" evidence="1">
    <location>
        <begin position="228"/>
        <end position="255"/>
    </location>
</feature>
<keyword evidence="3" id="KW-0472">Membrane</keyword>
<name>A0AAV8YTH1_9CUCU</name>
<evidence type="ECO:0000256" key="3">
    <source>
        <dbReference type="SAM" id="Phobius"/>
    </source>
</evidence>
<evidence type="ECO:0000313" key="4">
    <source>
        <dbReference type="EMBL" id="KAJ8953961.1"/>
    </source>
</evidence>
<keyword evidence="3" id="KW-1133">Transmembrane helix</keyword>
<accession>A0AAV8YTH1</accession>
<keyword evidence="1" id="KW-0175">Coiled coil</keyword>
<reference evidence="4" key="1">
    <citation type="journal article" date="2023" name="Insect Mol. Biol.">
        <title>Genome sequencing provides insights into the evolution of gene families encoding plant cell wall-degrading enzymes in longhorned beetles.</title>
        <authorList>
            <person name="Shin N.R."/>
            <person name="Okamura Y."/>
            <person name="Kirsch R."/>
            <person name="Pauchet Y."/>
        </authorList>
    </citation>
    <scope>NUCLEOTIDE SEQUENCE</scope>
    <source>
        <strain evidence="4">AMC_N1</strain>
    </source>
</reference>
<protein>
    <submittedName>
        <fullName evidence="4">Uncharacterized protein</fullName>
    </submittedName>
</protein>
<keyword evidence="3" id="KW-0812">Transmembrane</keyword>
<feature type="region of interest" description="Disordered" evidence="2">
    <location>
        <begin position="390"/>
        <end position="417"/>
    </location>
</feature>
<dbReference type="EMBL" id="JAPWTK010000052">
    <property type="protein sequence ID" value="KAJ8953961.1"/>
    <property type="molecule type" value="Genomic_DNA"/>
</dbReference>
<evidence type="ECO:0000256" key="1">
    <source>
        <dbReference type="SAM" id="Coils"/>
    </source>
</evidence>
<evidence type="ECO:0000313" key="5">
    <source>
        <dbReference type="Proteomes" id="UP001162162"/>
    </source>
</evidence>
<dbReference type="AlphaFoldDB" id="A0AAV8YTH1"/>
<keyword evidence="5" id="KW-1185">Reference proteome</keyword>
<feature type="transmembrane region" description="Helical" evidence="3">
    <location>
        <begin position="135"/>
        <end position="158"/>
    </location>
</feature>
<gene>
    <name evidence="4" type="ORF">NQ318_019204</name>
</gene>